<evidence type="ECO:0008006" key="3">
    <source>
        <dbReference type="Google" id="ProtNLM"/>
    </source>
</evidence>
<protein>
    <recommendedName>
        <fullName evidence="3">DUF3558 domain-containing protein</fullName>
    </recommendedName>
</protein>
<accession>A0A1H0Y9K3</accession>
<dbReference type="InterPro" id="IPR024520">
    <property type="entry name" value="DUF3558"/>
</dbReference>
<proteinExistence type="predicted"/>
<evidence type="ECO:0000313" key="1">
    <source>
        <dbReference type="EMBL" id="SDQ11576.1"/>
    </source>
</evidence>
<reference evidence="2" key="1">
    <citation type="submission" date="2016-10" db="EMBL/GenBank/DDBJ databases">
        <authorList>
            <person name="Varghese N."/>
            <person name="Submissions S."/>
        </authorList>
    </citation>
    <scope>NUCLEOTIDE SEQUENCE [LARGE SCALE GENOMIC DNA]</scope>
    <source>
        <strain evidence="2">DSM 45459</strain>
    </source>
</reference>
<dbReference type="EMBL" id="FNKO01000001">
    <property type="protein sequence ID" value="SDQ11576.1"/>
    <property type="molecule type" value="Genomic_DNA"/>
</dbReference>
<name>A0A1H0Y9K3_9ACTN</name>
<sequence>MVAAGVGVALLGVAGCGPGGLAGDESEGATGETSAAKPSEEVLAGVDPCGMLSDEELKSFGLELPGEAMSTVPWRPGCDYSGDPFGVMFVKNKRQTADSAAKKDTWAKFERAEVNGRAGATAVTEGATQAGTCDAMFDAGQGMIQIRAHDVARSDSRDECAKALEIAKKVEPNVPEPA</sequence>
<dbReference type="Pfam" id="PF12079">
    <property type="entry name" value="DUF3558"/>
    <property type="match status" value="1"/>
</dbReference>
<dbReference type="Proteomes" id="UP000199301">
    <property type="component" value="Unassembled WGS sequence"/>
</dbReference>
<dbReference type="AlphaFoldDB" id="A0A1H0Y9K3"/>
<gene>
    <name evidence="1" type="ORF">SAMN04489718_0299</name>
</gene>
<evidence type="ECO:0000313" key="2">
    <source>
        <dbReference type="Proteomes" id="UP000199301"/>
    </source>
</evidence>
<organism evidence="1 2">
    <name type="scientific">Actinopolyspora saharensis</name>
    <dbReference type="NCBI Taxonomy" id="995062"/>
    <lineage>
        <taxon>Bacteria</taxon>
        <taxon>Bacillati</taxon>
        <taxon>Actinomycetota</taxon>
        <taxon>Actinomycetes</taxon>
        <taxon>Actinopolysporales</taxon>
        <taxon>Actinopolysporaceae</taxon>
        <taxon>Actinopolyspora</taxon>
    </lineage>
</organism>
<dbReference type="STRING" id="995062.SAMN04489718_0299"/>
<keyword evidence="2" id="KW-1185">Reference proteome</keyword>